<dbReference type="EMBL" id="CP129118">
    <property type="protein sequence ID" value="WOV89146.1"/>
    <property type="molecule type" value="Genomic_DNA"/>
</dbReference>
<dbReference type="PANTHER" id="PTHR10000">
    <property type="entry name" value="PHOSPHOSERINE PHOSPHATASE"/>
    <property type="match status" value="1"/>
</dbReference>
<keyword evidence="2" id="KW-1185">Reference proteome</keyword>
<dbReference type="EC" id="3.1.3.-" evidence="1"/>
<organism evidence="1 2">
    <name type="scientific">Sporosarcina oncorhynchi</name>
    <dbReference type="NCBI Taxonomy" id="3056444"/>
    <lineage>
        <taxon>Bacteria</taxon>
        <taxon>Bacillati</taxon>
        <taxon>Bacillota</taxon>
        <taxon>Bacilli</taxon>
        <taxon>Bacillales</taxon>
        <taxon>Caryophanaceae</taxon>
        <taxon>Sporosarcina</taxon>
    </lineage>
</organism>
<gene>
    <name evidence="1" type="ORF">QWT69_04640</name>
</gene>
<dbReference type="SFLD" id="SFLDG01140">
    <property type="entry name" value="C2.B:_Phosphomannomutase_and_P"/>
    <property type="match status" value="1"/>
</dbReference>
<dbReference type="Gene3D" id="3.30.1240.10">
    <property type="match status" value="1"/>
</dbReference>
<dbReference type="InterPro" id="IPR000150">
    <property type="entry name" value="Cof"/>
</dbReference>
<dbReference type="NCBIfam" id="TIGR01484">
    <property type="entry name" value="HAD-SF-IIB"/>
    <property type="match status" value="1"/>
</dbReference>
<dbReference type="SUPFAM" id="SSF56784">
    <property type="entry name" value="HAD-like"/>
    <property type="match status" value="1"/>
</dbReference>
<evidence type="ECO:0000313" key="2">
    <source>
        <dbReference type="Proteomes" id="UP001303902"/>
    </source>
</evidence>
<dbReference type="Pfam" id="PF08282">
    <property type="entry name" value="Hydrolase_3"/>
    <property type="match status" value="1"/>
</dbReference>
<protein>
    <submittedName>
        <fullName evidence="1">Cof-type HAD-IIB family hydrolase</fullName>
        <ecNumber evidence="1">3.1.3.-</ecNumber>
    </submittedName>
</protein>
<dbReference type="InterPro" id="IPR036412">
    <property type="entry name" value="HAD-like_sf"/>
</dbReference>
<proteinExistence type="predicted"/>
<dbReference type="Gene3D" id="3.40.50.1000">
    <property type="entry name" value="HAD superfamily/HAD-like"/>
    <property type="match status" value="1"/>
</dbReference>
<dbReference type="SFLD" id="SFLDS00003">
    <property type="entry name" value="Haloacid_Dehalogenase"/>
    <property type="match status" value="1"/>
</dbReference>
<name>A0ABZ0L9E3_9BACL</name>
<dbReference type="InterPro" id="IPR023214">
    <property type="entry name" value="HAD_sf"/>
</dbReference>
<dbReference type="PROSITE" id="PS01228">
    <property type="entry name" value="COF_1"/>
    <property type="match status" value="1"/>
</dbReference>
<dbReference type="RefSeq" id="WP_317970912.1">
    <property type="nucleotide sequence ID" value="NZ_CP129118.1"/>
</dbReference>
<reference evidence="1 2" key="1">
    <citation type="submission" date="2023-06" db="EMBL/GenBank/DDBJ databases">
        <title>Sporosarcina sp. nov., isolated from Korean tranditional fermented seafood 'Jeotgal'.</title>
        <authorList>
            <person name="Yang A.I."/>
            <person name="Shin N.-R."/>
        </authorList>
    </citation>
    <scope>NUCLEOTIDE SEQUENCE [LARGE SCALE GENOMIC DNA]</scope>
    <source>
        <strain evidence="1 2">T2O-4</strain>
    </source>
</reference>
<dbReference type="Proteomes" id="UP001303902">
    <property type="component" value="Chromosome"/>
</dbReference>
<dbReference type="InterPro" id="IPR006379">
    <property type="entry name" value="HAD-SF_hydro_IIB"/>
</dbReference>
<keyword evidence="1" id="KW-0378">Hydrolase</keyword>
<dbReference type="NCBIfam" id="TIGR00099">
    <property type="entry name" value="Cof-subfamily"/>
    <property type="match status" value="1"/>
</dbReference>
<dbReference type="GO" id="GO:0016787">
    <property type="term" value="F:hydrolase activity"/>
    <property type="evidence" value="ECO:0007669"/>
    <property type="project" value="UniProtKB-KW"/>
</dbReference>
<sequence length="273" mass="30965">MKPHLIVLDLDGTLLTDEKIISEKTAHTLKLAEEQGHYVMIATGRPYRASSTYYHQLGLKTPIVNFNGAFVHHPKDRSWQTFHETISLPVVNDVVDAMQDYRFHNIVAEVMDDVYMQYHDEKIMDILTFGNPVITQGDIRTSLRVEPTSLLIQADSPHVEPIRKHLADVHAEVIDHRRWGAPFDIIEIVRHGLHKAVGISQVAKWLHIPKERIIAFGDEDNDLEMIDYAGHGVAMGNGIDRLKSIANEVTLSNNEDGIAEVLNERLLLTKHIK</sequence>
<dbReference type="PANTHER" id="PTHR10000:SF23">
    <property type="entry name" value="5-AMINO-6-(5-PHOSPHO-D-RIBITYLAMINO)URACIL PHOSPHATASE YITU"/>
    <property type="match status" value="1"/>
</dbReference>
<evidence type="ECO:0000313" key="1">
    <source>
        <dbReference type="EMBL" id="WOV89146.1"/>
    </source>
</evidence>
<dbReference type="CDD" id="cd07516">
    <property type="entry name" value="HAD_Pase"/>
    <property type="match status" value="1"/>
</dbReference>
<accession>A0ABZ0L9E3</accession>